<accession>A0A1H4EDV9</accession>
<dbReference type="Proteomes" id="UP000187280">
    <property type="component" value="Unassembled WGS sequence"/>
</dbReference>
<evidence type="ECO:0000256" key="2">
    <source>
        <dbReference type="ARBA" id="ARBA00022630"/>
    </source>
</evidence>
<sequence>MEISSTHHALRVLAMTTFDSGRDIGRRLEADAGHYRHTDDYALAPQLNRLGLPEKWNPTPLVLENGDVLYELTVSQRCYFYEALGYIDPNLIFASPTPGMAGFVIEAIGSNAQQETFFTHFKTKLSRSCFAMSEPGRGSDAGAIQTQARKVDGGWRISGEKYFIGNGLIADIGIVFARTAEGPLGLNMFLFEPGKVDGFEATRLPVYGVPGSNISHLRFDDMFLPEEAMVGAHLNPAQRFSSATLATFDNLRPCVGALALGVARALLDHVVDAGYFPRAQDARLRTMRRRLSAGLYRLLTLAERIDRGERIGRLIGLAKADTTLLAEQLVNELAHACDPAVVCDPFFCKAWRDISGFEYTEGTRNIHLLNASHVFKSEPVHA</sequence>
<protein>
    <submittedName>
        <fullName evidence="8">Acyl-CoA dehydrogenase</fullName>
    </submittedName>
</protein>
<comment type="similarity">
    <text evidence="1 5">Belongs to the acyl-CoA dehydrogenase family.</text>
</comment>
<comment type="cofactor">
    <cofactor evidence="5">
        <name>FAD</name>
        <dbReference type="ChEBI" id="CHEBI:57692"/>
    </cofactor>
</comment>
<dbReference type="STRING" id="71657.SAMN02982996_02633"/>
<dbReference type="Gene3D" id="2.40.110.10">
    <property type="entry name" value="Butyryl-CoA Dehydrogenase, subunit A, domain 2"/>
    <property type="match status" value="1"/>
</dbReference>
<dbReference type="GO" id="GO:0003995">
    <property type="term" value="F:acyl-CoA dehydrogenase activity"/>
    <property type="evidence" value="ECO:0007669"/>
    <property type="project" value="TreeGrafter"/>
</dbReference>
<evidence type="ECO:0000313" key="8">
    <source>
        <dbReference type="EMBL" id="SEA83223.1"/>
    </source>
</evidence>
<dbReference type="InterPro" id="IPR036250">
    <property type="entry name" value="AcylCo_DH-like_C"/>
</dbReference>
<keyword evidence="4 5" id="KW-0560">Oxidoreductase</keyword>
<dbReference type="InterPro" id="IPR046373">
    <property type="entry name" value="Acyl-CoA_Oxase/DH_mid-dom_sf"/>
</dbReference>
<evidence type="ECO:0000256" key="3">
    <source>
        <dbReference type="ARBA" id="ARBA00022827"/>
    </source>
</evidence>
<dbReference type="eggNOG" id="COG1960">
    <property type="taxonomic scope" value="Bacteria"/>
</dbReference>
<dbReference type="Gene3D" id="1.20.140.10">
    <property type="entry name" value="Butyryl-CoA Dehydrogenase, subunit A, domain 3"/>
    <property type="match status" value="1"/>
</dbReference>
<dbReference type="Pfam" id="PF02770">
    <property type="entry name" value="Acyl-CoA_dh_M"/>
    <property type="match status" value="1"/>
</dbReference>
<keyword evidence="3 5" id="KW-0274">FAD</keyword>
<dbReference type="AlphaFoldDB" id="A0A1H4EDV9"/>
<dbReference type="InterPro" id="IPR009075">
    <property type="entry name" value="AcylCo_DH/oxidase_C"/>
</dbReference>
<dbReference type="PANTHER" id="PTHR48083:SF2">
    <property type="entry name" value="MEDIUM-CHAIN SPECIFIC ACYL-COA DEHYDROGENASE, MITOCHONDRIAL"/>
    <property type="match status" value="1"/>
</dbReference>
<dbReference type="InterPro" id="IPR006091">
    <property type="entry name" value="Acyl-CoA_Oxase/DH_mid-dom"/>
</dbReference>
<dbReference type="Pfam" id="PF00441">
    <property type="entry name" value="Acyl-CoA_dh_1"/>
    <property type="match status" value="1"/>
</dbReference>
<feature type="domain" description="Acyl-CoA dehydrogenase/oxidase C-terminal" evidence="6">
    <location>
        <begin position="244"/>
        <end position="370"/>
    </location>
</feature>
<evidence type="ECO:0000259" key="7">
    <source>
        <dbReference type="Pfam" id="PF02770"/>
    </source>
</evidence>
<dbReference type="RefSeq" id="WP_051625445.1">
    <property type="nucleotide sequence ID" value="NZ_FNQS01000009.1"/>
</dbReference>
<dbReference type="CDD" id="cd00567">
    <property type="entry name" value="ACAD"/>
    <property type="match status" value="1"/>
</dbReference>
<reference evidence="8 9" key="1">
    <citation type="submission" date="2016-10" db="EMBL/GenBank/DDBJ databases">
        <authorList>
            <person name="de Groot N.N."/>
        </authorList>
    </citation>
    <scope>NUCLEOTIDE SEQUENCE [LARGE SCALE GENOMIC DNA]</scope>
    <source>
        <strain evidence="8 9">ATCC 29281</strain>
    </source>
</reference>
<dbReference type="PANTHER" id="PTHR48083">
    <property type="entry name" value="MEDIUM-CHAIN SPECIFIC ACYL-COA DEHYDROGENASE, MITOCHONDRIAL-RELATED"/>
    <property type="match status" value="1"/>
</dbReference>
<organism evidence="8 9">
    <name type="scientific">Lonsdalea quercina</name>
    <dbReference type="NCBI Taxonomy" id="71657"/>
    <lineage>
        <taxon>Bacteria</taxon>
        <taxon>Pseudomonadati</taxon>
        <taxon>Pseudomonadota</taxon>
        <taxon>Gammaproteobacteria</taxon>
        <taxon>Enterobacterales</taxon>
        <taxon>Pectobacteriaceae</taxon>
        <taxon>Lonsdalea</taxon>
    </lineage>
</organism>
<evidence type="ECO:0000259" key="6">
    <source>
        <dbReference type="Pfam" id="PF00441"/>
    </source>
</evidence>
<dbReference type="GO" id="GO:0005737">
    <property type="term" value="C:cytoplasm"/>
    <property type="evidence" value="ECO:0007669"/>
    <property type="project" value="TreeGrafter"/>
</dbReference>
<dbReference type="SUPFAM" id="SSF56645">
    <property type="entry name" value="Acyl-CoA dehydrogenase NM domain-like"/>
    <property type="match status" value="1"/>
</dbReference>
<dbReference type="EMBL" id="FNQS01000009">
    <property type="protein sequence ID" value="SEA83223.1"/>
    <property type="molecule type" value="Genomic_DNA"/>
</dbReference>
<evidence type="ECO:0000256" key="1">
    <source>
        <dbReference type="ARBA" id="ARBA00009347"/>
    </source>
</evidence>
<gene>
    <name evidence="8" type="ORF">SAMN02982996_02633</name>
</gene>
<keyword evidence="9" id="KW-1185">Reference proteome</keyword>
<evidence type="ECO:0000313" key="9">
    <source>
        <dbReference type="Proteomes" id="UP000187280"/>
    </source>
</evidence>
<dbReference type="InterPro" id="IPR009100">
    <property type="entry name" value="AcylCoA_DH/oxidase_NM_dom_sf"/>
</dbReference>
<proteinExistence type="inferred from homology"/>
<dbReference type="SUPFAM" id="SSF47203">
    <property type="entry name" value="Acyl-CoA dehydrogenase C-terminal domain-like"/>
    <property type="match status" value="1"/>
</dbReference>
<dbReference type="GeneID" id="97765485"/>
<evidence type="ECO:0000256" key="4">
    <source>
        <dbReference type="ARBA" id="ARBA00023002"/>
    </source>
</evidence>
<dbReference type="GO" id="GO:0033539">
    <property type="term" value="P:fatty acid beta-oxidation using acyl-CoA dehydrogenase"/>
    <property type="evidence" value="ECO:0007669"/>
    <property type="project" value="TreeGrafter"/>
</dbReference>
<name>A0A1H4EDV9_9GAMM</name>
<dbReference type="InterPro" id="IPR050741">
    <property type="entry name" value="Acyl-CoA_dehydrogenase"/>
</dbReference>
<keyword evidence="2 5" id="KW-0285">Flavoprotein</keyword>
<feature type="domain" description="Acyl-CoA oxidase/dehydrogenase middle" evidence="7">
    <location>
        <begin position="129"/>
        <end position="222"/>
    </location>
</feature>
<evidence type="ECO:0000256" key="5">
    <source>
        <dbReference type="RuleBase" id="RU362125"/>
    </source>
</evidence>